<keyword evidence="1" id="KW-0472">Membrane</keyword>
<evidence type="ECO:0000256" key="1">
    <source>
        <dbReference type="SAM" id="Phobius"/>
    </source>
</evidence>
<keyword evidence="1" id="KW-1133">Transmembrane helix</keyword>
<gene>
    <name evidence="2" type="ORF">DFR57_102325</name>
</gene>
<sequence>MFVFVTYFYLLICLLILFYTIGYIFYQRYDHHREERVVKNYKHMILEQQQAIVQGTYMKRDYRKPLLKELKKTKQLIAFEKALHQLDNENVSISAYLTQIEPVIKKLVTHYQEYDLMEKAYLARFIANYAKDSWQDPLIYRTLVSYLDHASIYLRENVLMATYQQSDPKWIIKVYQYLSENELFHHPKLIQDGLLSYPYDSEALIDELWKERQTFHEPIVLGMIGFITYQSDRYKHIFYDMLKEKQINLEVKIRLMRYFEKHHHPKVESLLISMVSDSQEPIRIIAVYVLRTYPSEKAIATLKKALTDASWYVRKNASQSLLAMHVSKSELLDVLTGHDRYAKEMLRYHIEEEEEGGMLA</sequence>
<reference evidence="2 3" key="1">
    <citation type="submission" date="2018-07" db="EMBL/GenBank/DDBJ databases">
        <title>Genomic Encyclopedia of Type Strains, Phase IV (KMG-IV): sequencing the most valuable type-strain genomes for metagenomic binning, comparative biology and taxonomic classification.</title>
        <authorList>
            <person name="Goeker M."/>
        </authorList>
    </citation>
    <scope>NUCLEOTIDE SEQUENCE [LARGE SCALE GENOMIC DNA]</scope>
    <source>
        <strain evidence="2 3">DSM 27696</strain>
    </source>
</reference>
<comment type="caution">
    <text evidence="2">The sequence shown here is derived from an EMBL/GenBank/DDBJ whole genome shotgun (WGS) entry which is preliminary data.</text>
</comment>
<name>A0A368YBH0_9BACI</name>
<organism evidence="2 3">
    <name type="scientific">Saliterribacillus persicus</name>
    <dbReference type="NCBI Taxonomy" id="930114"/>
    <lineage>
        <taxon>Bacteria</taxon>
        <taxon>Bacillati</taxon>
        <taxon>Bacillota</taxon>
        <taxon>Bacilli</taxon>
        <taxon>Bacillales</taxon>
        <taxon>Bacillaceae</taxon>
        <taxon>Saliterribacillus</taxon>
    </lineage>
</organism>
<dbReference type="SUPFAM" id="SSF48371">
    <property type="entry name" value="ARM repeat"/>
    <property type="match status" value="1"/>
</dbReference>
<keyword evidence="3" id="KW-1185">Reference proteome</keyword>
<dbReference type="OrthoDB" id="2112914at2"/>
<evidence type="ECO:0000313" key="2">
    <source>
        <dbReference type="EMBL" id="RCW77049.1"/>
    </source>
</evidence>
<dbReference type="EMBL" id="QPJJ01000002">
    <property type="protein sequence ID" value="RCW77049.1"/>
    <property type="molecule type" value="Genomic_DNA"/>
</dbReference>
<dbReference type="Proteomes" id="UP000252585">
    <property type="component" value="Unassembled WGS sequence"/>
</dbReference>
<evidence type="ECO:0000313" key="3">
    <source>
        <dbReference type="Proteomes" id="UP000252585"/>
    </source>
</evidence>
<keyword evidence="1" id="KW-0812">Transmembrane</keyword>
<dbReference type="Pfam" id="PF13646">
    <property type="entry name" value="HEAT_2"/>
    <property type="match status" value="1"/>
</dbReference>
<proteinExistence type="predicted"/>
<dbReference type="InterPro" id="IPR016024">
    <property type="entry name" value="ARM-type_fold"/>
</dbReference>
<dbReference type="RefSeq" id="WP_114351801.1">
    <property type="nucleotide sequence ID" value="NZ_QPJJ01000002.1"/>
</dbReference>
<dbReference type="InterPro" id="IPR011989">
    <property type="entry name" value="ARM-like"/>
</dbReference>
<protein>
    <submittedName>
        <fullName evidence="2">HEAT repeat protein</fullName>
    </submittedName>
</protein>
<feature type="transmembrane region" description="Helical" evidence="1">
    <location>
        <begin position="6"/>
        <end position="26"/>
    </location>
</feature>
<accession>A0A368YBH0</accession>
<dbReference type="Gene3D" id="1.25.10.10">
    <property type="entry name" value="Leucine-rich Repeat Variant"/>
    <property type="match status" value="1"/>
</dbReference>
<dbReference type="AlphaFoldDB" id="A0A368YBH0"/>